<protein>
    <submittedName>
        <fullName evidence="6">GDSL-like lipase/acylhydrolase family protein</fullName>
    </submittedName>
</protein>
<dbReference type="AlphaFoldDB" id="A0A4R7V5W0"/>
<evidence type="ECO:0000256" key="4">
    <source>
        <dbReference type="SAM" id="Phobius"/>
    </source>
</evidence>
<dbReference type="InterPro" id="IPR037460">
    <property type="entry name" value="SEST-like"/>
</dbReference>
<dbReference type="InterPro" id="IPR036514">
    <property type="entry name" value="SGNH_hydro_sf"/>
</dbReference>
<feature type="disulfide bond" evidence="2">
    <location>
        <begin position="177"/>
        <end position="188"/>
    </location>
</feature>
<dbReference type="GO" id="GO:0016788">
    <property type="term" value="F:hydrolase activity, acting on ester bonds"/>
    <property type="evidence" value="ECO:0007669"/>
    <property type="project" value="InterPro"/>
</dbReference>
<accession>A0A4R7V5W0</accession>
<keyword evidence="6" id="KW-0378">Hydrolase</keyword>
<dbReference type="InterPro" id="IPR013830">
    <property type="entry name" value="SGNH_hydro"/>
</dbReference>
<feature type="domain" description="SGNH hydrolase-type esterase" evidence="5">
    <location>
        <begin position="72"/>
        <end position="342"/>
    </location>
</feature>
<feature type="active site" description="Nucleophile" evidence="1">
    <location>
        <position position="75"/>
    </location>
</feature>
<evidence type="ECO:0000256" key="2">
    <source>
        <dbReference type="PIRSR" id="PIRSR637460-2"/>
    </source>
</evidence>
<keyword evidence="7" id="KW-1185">Reference proteome</keyword>
<keyword evidence="4" id="KW-1133">Transmembrane helix</keyword>
<evidence type="ECO:0000256" key="3">
    <source>
        <dbReference type="SAM" id="MobiDB-lite"/>
    </source>
</evidence>
<dbReference type="PANTHER" id="PTHR37981:SF1">
    <property type="entry name" value="SGNH HYDROLASE-TYPE ESTERASE DOMAIN-CONTAINING PROTEIN"/>
    <property type="match status" value="1"/>
</dbReference>
<dbReference type="SUPFAM" id="SSF52266">
    <property type="entry name" value="SGNH hydrolase"/>
    <property type="match status" value="1"/>
</dbReference>
<dbReference type="Pfam" id="PF13472">
    <property type="entry name" value="Lipase_GDSL_2"/>
    <property type="match status" value="1"/>
</dbReference>
<reference evidence="6 7" key="1">
    <citation type="submission" date="2019-03" db="EMBL/GenBank/DDBJ databases">
        <title>Genomic Encyclopedia of Archaeal and Bacterial Type Strains, Phase II (KMG-II): from individual species to whole genera.</title>
        <authorList>
            <person name="Goeker M."/>
        </authorList>
    </citation>
    <scope>NUCLEOTIDE SEQUENCE [LARGE SCALE GENOMIC DNA]</scope>
    <source>
        <strain evidence="6 7">DSM 45499</strain>
    </source>
</reference>
<feature type="transmembrane region" description="Helical" evidence="4">
    <location>
        <begin position="30"/>
        <end position="48"/>
    </location>
</feature>
<evidence type="ECO:0000256" key="1">
    <source>
        <dbReference type="PIRSR" id="PIRSR637460-1"/>
    </source>
</evidence>
<feature type="region of interest" description="Disordered" evidence="3">
    <location>
        <begin position="1"/>
        <end position="25"/>
    </location>
</feature>
<sequence>MRTPVVPPDVIDLGRDHGARSLESSPMRPSGWLVLFLVLVVATLGLGGDHVFPAPKPLPGPPEDAPRVIVGMGDSTMSGEGAGDYERGTDGEKGDWCHRSPNASINQVRLPDVTRAYNLACSGAPSAQVGLGKVKQYTEKSQSEQLARIATRNRVVAIAVASGANDDPAFSHVLNSCVQAWVGKERPCSATIGPQWERRIDRMIPKLTKALRDIQTVMRNAGYQRGDYQLVVQSYAAPVGPDVARDLQDLSGCPLLSTDLRWVEKDAVPVLTAGVRTAAARAGVRFLDLSRAGVGREACSSERDPDREWFRRLAVQWTDLQHDDRATHALQESFHPNAAGHKEFGECLTEFLATTDRAGACLPAKDGNLHAAASPD</sequence>
<evidence type="ECO:0000313" key="6">
    <source>
        <dbReference type="EMBL" id="TDV44868.1"/>
    </source>
</evidence>
<keyword evidence="4" id="KW-0472">Membrane</keyword>
<dbReference type="Proteomes" id="UP000294927">
    <property type="component" value="Unassembled WGS sequence"/>
</dbReference>
<organism evidence="6 7">
    <name type="scientific">Actinophytocola oryzae</name>
    <dbReference type="NCBI Taxonomy" id="502181"/>
    <lineage>
        <taxon>Bacteria</taxon>
        <taxon>Bacillati</taxon>
        <taxon>Actinomycetota</taxon>
        <taxon>Actinomycetes</taxon>
        <taxon>Pseudonocardiales</taxon>
        <taxon>Pseudonocardiaceae</taxon>
    </lineage>
</organism>
<proteinExistence type="predicted"/>
<keyword evidence="2" id="KW-1015">Disulfide bond</keyword>
<dbReference type="EMBL" id="SOCP01000013">
    <property type="protein sequence ID" value="TDV44868.1"/>
    <property type="molecule type" value="Genomic_DNA"/>
</dbReference>
<feature type="disulfide bond" evidence="2">
    <location>
        <begin position="97"/>
        <end position="121"/>
    </location>
</feature>
<keyword evidence="4" id="KW-0812">Transmembrane</keyword>
<dbReference type="GO" id="GO:0006629">
    <property type="term" value="P:lipid metabolic process"/>
    <property type="evidence" value="ECO:0007669"/>
    <property type="project" value="TreeGrafter"/>
</dbReference>
<comment type="caution">
    <text evidence="6">The sequence shown here is derived from an EMBL/GenBank/DDBJ whole genome shotgun (WGS) entry which is preliminary data.</text>
</comment>
<dbReference type="PANTHER" id="PTHR37981">
    <property type="entry name" value="LIPASE 2"/>
    <property type="match status" value="1"/>
</dbReference>
<evidence type="ECO:0000259" key="5">
    <source>
        <dbReference type="Pfam" id="PF13472"/>
    </source>
</evidence>
<name>A0A4R7V5W0_9PSEU</name>
<feature type="active site" evidence="1">
    <location>
        <position position="335"/>
    </location>
</feature>
<dbReference type="Gene3D" id="3.40.50.1110">
    <property type="entry name" value="SGNH hydrolase"/>
    <property type="match status" value="1"/>
</dbReference>
<gene>
    <name evidence="6" type="ORF">CLV71_113127</name>
</gene>
<evidence type="ECO:0000313" key="7">
    <source>
        <dbReference type="Proteomes" id="UP000294927"/>
    </source>
</evidence>